<dbReference type="RefSeq" id="WP_014699407.1">
    <property type="nucleotide sequence ID" value="NC_017845.1"/>
</dbReference>
<reference evidence="3 4" key="1">
    <citation type="journal article" date="2012" name="J. Bacteriol.">
        <title>Genome sequence of Pectobacterium sp. strain SCC3193.</title>
        <authorList>
            <person name="Koskinen J.P."/>
            <person name="Laine P."/>
            <person name="Niemi O."/>
            <person name="Nykyri J."/>
            <person name="Harjunpaa H."/>
            <person name="Auvinen P."/>
            <person name="Paulin L."/>
            <person name="Pirhonen M."/>
            <person name="Palva T."/>
            <person name="Holm L."/>
        </authorList>
    </citation>
    <scope>NUCLEOTIDE SEQUENCE [LARGE SCALE GENOMIC DNA]</scope>
    <source>
        <strain evidence="3 4">SCC3193</strain>
    </source>
</reference>
<evidence type="ECO:0000313" key="3">
    <source>
        <dbReference type="EMBL" id="AFI89749.1"/>
    </source>
</evidence>
<organism evidence="3 4">
    <name type="scientific">Pectobacterium parmentieri</name>
    <dbReference type="NCBI Taxonomy" id="1905730"/>
    <lineage>
        <taxon>Bacteria</taxon>
        <taxon>Pseudomonadati</taxon>
        <taxon>Pseudomonadota</taxon>
        <taxon>Gammaproteobacteria</taxon>
        <taxon>Enterobacterales</taxon>
        <taxon>Pectobacteriaceae</taxon>
        <taxon>Pectobacterium</taxon>
    </lineage>
</organism>
<evidence type="ECO:0000313" key="4">
    <source>
        <dbReference type="Proteomes" id="UP000008044"/>
    </source>
</evidence>
<feature type="domain" description="MobA/VirD2-like nuclease" evidence="2">
    <location>
        <begin position="19"/>
        <end position="151"/>
    </location>
</feature>
<protein>
    <submittedName>
        <fullName evidence="3">Mobilization protein BmgA</fullName>
    </submittedName>
</protein>
<dbReference type="STRING" id="1905730.W5S_1657"/>
<dbReference type="HOGENOM" id="CLU_053682_0_0_6"/>
<dbReference type="Pfam" id="PF03432">
    <property type="entry name" value="Relaxase"/>
    <property type="match status" value="1"/>
</dbReference>
<dbReference type="KEGG" id="pec:W5S_1657"/>
<accession>A0A0H3I2Y6</accession>
<gene>
    <name evidence="3" type="ordered locus">W5S_1657</name>
</gene>
<evidence type="ECO:0000259" key="2">
    <source>
        <dbReference type="Pfam" id="PF03432"/>
    </source>
</evidence>
<dbReference type="InterPro" id="IPR005094">
    <property type="entry name" value="Endonuclease_MobA/VirD2"/>
</dbReference>
<evidence type="ECO:0000256" key="1">
    <source>
        <dbReference type="SAM" id="MobiDB-lite"/>
    </source>
</evidence>
<sequence length="467" mass="51349">MKGMQKIRRGKAFAGVVLYALKPGSHHQCTPYVIGGNMLGDIAGDLIAEFNTTKTLRPDVVKPVWHNSLRLPKSEALTDAQWSEIADDYMSRMGFSETHLRCYVLHDDEAGQHIHIIASRIDLTNGTLYLGKNENLISTRIIQQLECDYSLTRTKGPELVASPSPSPSPSPASPFPPSLSRKSLPQKQMGATPKPKKLSRNEAMMEKYKGEPSPKSVIQKALEVLLAGKPSTTEFVAQLVARNITVVPNIASTGKMNGFSFEYQGIAFKASQLGKGYSWSTLQDKLDYQPERDNAFLFALKMPSVSKASVSEALDMTNAIDTPEIIKEDVNSPAETLTPNKDGGQDEYAITYPTTLHNEAVASNKEAYATEAVKEAGADGKEAHATEAAKEAHRRKSAATVLTGFKWLETILYLNTIIGMLKKLKIPMLKRPRKHNTITGMEMIEITATPKTTIQTPQKSHSSSFQM</sequence>
<dbReference type="AlphaFoldDB" id="A0A0H3I2Y6"/>
<feature type="compositionally biased region" description="Pro residues" evidence="1">
    <location>
        <begin position="164"/>
        <end position="177"/>
    </location>
</feature>
<dbReference type="PATRIC" id="fig|1166016.3.peg.1670"/>
<name>A0A0H3I2Y6_PECPM</name>
<feature type="region of interest" description="Disordered" evidence="1">
    <location>
        <begin position="156"/>
        <end position="201"/>
    </location>
</feature>
<dbReference type="EMBL" id="CP003415">
    <property type="protein sequence ID" value="AFI89749.1"/>
    <property type="molecule type" value="Genomic_DNA"/>
</dbReference>
<dbReference type="Proteomes" id="UP000008044">
    <property type="component" value="Chromosome"/>
</dbReference>
<proteinExistence type="predicted"/>
<dbReference type="eggNOG" id="COG3843">
    <property type="taxonomic scope" value="Bacteria"/>
</dbReference>